<feature type="domain" description="POU-specific" evidence="12">
    <location>
        <begin position="250"/>
        <end position="324"/>
    </location>
</feature>
<dbReference type="SMART" id="SM00389">
    <property type="entry name" value="HOX"/>
    <property type="match status" value="1"/>
</dbReference>
<feature type="DNA-binding region" description="Homeobox" evidence="7">
    <location>
        <begin position="344"/>
        <end position="403"/>
    </location>
</feature>
<dbReference type="InParanoid" id="A0A6P7JAT8"/>
<evidence type="ECO:0000256" key="3">
    <source>
        <dbReference type="ARBA" id="ARBA00023125"/>
    </source>
</evidence>
<dbReference type="GO" id="GO:0005634">
    <property type="term" value="C:nucleus"/>
    <property type="evidence" value="ECO:0007669"/>
    <property type="project" value="UniProtKB-SubCell"/>
</dbReference>
<dbReference type="CDD" id="cd00086">
    <property type="entry name" value="homeodomain"/>
    <property type="match status" value="1"/>
</dbReference>
<proteinExistence type="inferred from homology"/>
<feature type="compositionally biased region" description="Low complexity" evidence="10">
    <location>
        <begin position="185"/>
        <end position="200"/>
    </location>
</feature>
<feature type="compositionally biased region" description="Low complexity" evidence="10">
    <location>
        <begin position="233"/>
        <end position="246"/>
    </location>
</feature>
<evidence type="ECO:0000259" key="11">
    <source>
        <dbReference type="PROSITE" id="PS50071"/>
    </source>
</evidence>
<dbReference type="PROSITE" id="PS50071">
    <property type="entry name" value="HOMEOBOX_2"/>
    <property type="match status" value="1"/>
</dbReference>
<evidence type="ECO:0000256" key="9">
    <source>
        <dbReference type="RuleBase" id="RU361194"/>
    </source>
</evidence>
<keyword evidence="2" id="KW-0805">Transcription regulation</keyword>
<dbReference type="Pfam" id="PF00046">
    <property type="entry name" value="Homeodomain"/>
    <property type="match status" value="1"/>
</dbReference>
<dbReference type="Gene3D" id="1.10.260.40">
    <property type="entry name" value="lambda repressor-like DNA-binding domains"/>
    <property type="match status" value="1"/>
</dbReference>
<accession>A0A6P7JAT8</accession>
<keyword evidence="13" id="KW-1185">Reference proteome</keyword>
<dbReference type="RefSeq" id="XP_028273843.1">
    <property type="nucleotide sequence ID" value="XM_028418042.1"/>
</dbReference>
<feature type="region of interest" description="Disordered" evidence="10">
    <location>
        <begin position="178"/>
        <end position="249"/>
    </location>
</feature>
<dbReference type="InterPro" id="IPR000327">
    <property type="entry name" value="POU_dom"/>
</dbReference>
<feature type="domain" description="Homeobox" evidence="11">
    <location>
        <begin position="342"/>
        <end position="402"/>
    </location>
</feature>
<dbReference type="OrthoDB" id="6159439at2759"/>
<reference evidence="14" key="1">
    <citation type="submission" date="2025-08" db="UniProtKB">
        <authorList>
            <consortium name="RefSeq"/>
        </authorList>
    </citation>
    <scope>IDENTIFICATION</scope>
</reference>
<dbReference type="Pfam" id="PF00157">
    <property type="entry name" value="Pou"/>
    <property type="match status" value="1"/>
</dbReference>
<sequence>MSERSLSPECQSRPYDFSRDNPLSQVLGQEGLGSAASFHLPHGVLHDPSHVYNKSAYSGITPTSAQTLFPFAPVTGDYRGPESQVGEFMQPKHWYPFAAPEYTGQVPGVTAATQPTNLSPPIAETREQIKLELKKDVDDDYTTEIKIPPYQTPPVSAAMPHGALYSATWRPSFWPGITHLTPPGSNNQNPSTSSASSPSLSPSPPSNGLPGNAFFGVNTSQAANETPTQNQASSTQSSGGSSCGCSDSEEESLSTEELEQFAKELKHKRITLGFTQADVGLALGNLYGKMFSQTTICRFEALQLSFKNMCKLKPLLQRWLYETENSENPQDMYKIERVFVDTRKRKRRTCLEGAVRSALETYFIKCPKPNTEEITHIANELGLERDVVRVWFCNRRQKGKRLALPLDEDCDGQYYEPSPSPLNMAPSPLNMAPSPIPSQGCPTSSYPGAPPPTLYMPQLHRPIILQQALQPGLVSHLTG</sequence>
<evidence type="ECO:0000256" key="10">
    <source>
        <dbReference type="SAM" id="MobiDB-lite"/>
    </source>
</evidence>
<evidence type="ECO:0000256" key="1">
    <source>
        <dbReference type="ARBA" id="ARBA00004123"/>
    </source>
</evidence>
<keyword evidence="6 7" id="KW-0539">Nucleus</keyword>
<dbReference type="InterPro" id="IPR009057">
    <property type="entry name" value="Homeodomain-like_sf"/>
</dbReference>
<dbReference type="PROSITE" id="PS51179">
    <property type="entry name" value="POU_3"/>
    <property type="match status" value="1"/>
</dbReference>
<name>A0A6P7JAT8_9TELE</name>
<dbReference type="Gene3D" id="1.10.10.60">
    <property type="entry name" value="Homeodomain-like"/>
    <property type="match status" value="1"/>
</dbReference>
<dbReference type="CTD" id="30333"/>
<dbReference type="PROSITE" id="PS00027">
    <property type="entry name" value="HOMEOBOX_1"/>
    <property type="match status" value="1"/>
</dbReference>
<evidence type="ECO:0000313" key="13">
    <source>
        <dbReference type="Proteomes" id="UP000515145"/>
    </source>
</evidence>
<dbReference type="InterPro" id="IPR010982">
    <property type="entry name" value="Lambda_DNA-bd_dom_sf"/>
</dbReference>
<evidence type="ECO:0000256" key="4">
    <source>
        <dbReference type="ARBA" id="ARBA00023155"/>
    </source>
</evidence>
<feature type="region of interest" description="Disordered" evidence="10">
    <location>
        <begin position="1"/>
        <end position="28"/>
    </location>
</feature>
<dbReference type="InterPro" id="IPR001356">
    <property type="entry name" value="HD"/>
</dbReference>
<evidence type="ECO:0000256" key="2">
    <source>
        <dbReference type="ARBA" id="ARBA00023015"/>
    </source>
</evidence>
<evidence type="ECO:0000259" key="12">
    <source>
        <dbReference type="PROSITE" id="PS51179"/>
    </source>
</evidence>
<keyword evidence="3 7" id="KW-0238">DNA-binding</keyword>
<dbReference type="Proteomes" id="UP000515145">
    <property type="component" value="Chromosome 12"/>
</dbReference>
<evidence type="ECO:0000313" key="14">
    <source>
        <dbReference type="RefSeq" id="XP_028273843.1"/>
    </source>
</evidence>
<dbReference type="FunFam" id="1.10.260.40:FF:000022">
    <property type="entry name" value="POU domain protein"/>
    <property type="match status" value="1"/>
</dbReference>
<keyword evidence="5 9" id="KW-0804">Transcription</keyword>
<evidence type="ECO:0000256" key="6">
    <source>
        <dbReference type="ARBA" id="ARBA00023242"/>
    </source>
</evidence>
<comment type="subcellular location">
    <subcellularLocation>
        <location evidence="1 7 8">Nucleus</location>
    </subcellularLocation>
</comment>
<organism evidence="13 14">
    <name type="scientific">Parambassis ranga</name>
    <name type="common">Indian glassy fish</name>
    <dbReference type="NCBI Taxonomy" id="210632"/>
    <lineage>
        <taxon>Eukaryota</taxon>
        <taxon>Metazoa</taxon>
        <taxon>Chordata</taxon>
        <taxon>Craniata</taxon>
        <taxon>Vertebrata</taxon>
        <taxon>Euteleostomi</taxon>
        <taxon>Actinopterygii</taxon>
        <taxon>Neopterygii</taxon>
        <taxon>Teleostei</taxon>
        <taxon>Neoteleostei</taxon>
        <taxon>Acanthomorphata</taxon>
        <taxon>Ovalentaria</taxon>
        <taxon>Ambassidae</taxon>
        <taxon>Parambassis</taxon>
    </lineage>
</organism>
<protein>
    <recommendedName>
        <fullName evidence="9">POU domain protein</fullName>
    </recommendedName>
</protein>
<dbReference type="PROSITE" id="PS00465">
    <property type="entry name" value="POU_2"/>
    <property type="match status" value="1"/>
</dbReference>
<feature type="compositionally biased region" description="Polar residues" evidence="10">
    <location>
        <begin position="217"/>
        <end position="232"/>
    </location>
</feature>
<dbReference type="SUPFAM" id="SSF47413">
    <property type="entry name" value="lambda repressor-like DNA-binding domains"/>
    <property type="match status" value="1"/>
</dbReference>
<dbReference type="PRINTS" id="PR00028">
    <property type="entry name" value="POUDOMAIN"/>
</dbReference>
<dbReference type="GeneID" id="114443743"/>
<evidence type="ECO:0000256" key="5">
    <source>
        <dbReference type="ARBA" id="ARBA00023163"/>
    </source>
</evidence>
<dbReference type="FunFam" id="1.10.10.60:FF:000161">
    <property type="entry name" value="POU domain protein"/>
    <property type="match status" value="1"/>
</dbReference>
<feature type="compositionally biased region" description="Polar residues" evidence="10">
    <location>
        <begin position="1"/>
        <end position="10"/>
    </location>
</feature>
<dbReference type="AlphaFoldDB" id="A0A6P7JAT8"/>
<dbReference type="GO" id="GO:0000978">
    <property type="term" value="F:RNA polymerase II cis-regulatory region sequence-specific DNA binding"/>
    <property type="evidence" value="ECO:0007669"/>
    <property type="project" value="TreeGrafter"/>
</dbReference>
<gene>
    <name evidence="14" type="primary">pou5f3</name>
</gene>
<dbReference type="InterPro" id="IPR017970">
    <property type="entry name" value="Homeobox_CS"/>
</dbReference>
<dbReference type="GO" id="GO:0000981">
    <property type="term" value="F:DNA-binding transcription factor activity, RNA polymerase II-specific"/>
    <property type="evidence" value="ECO:0007669"/>
    <property type="project" value="InterPro"/>
</dbReference>
<dbReference type="InterPro" id="IPR050255">
    <property type="entry name" value="POU_domain_TF"/>
</dbReference>
<dbReference type="PROSITE" id="PS00035">
    <property type="entry name" value="POU_1"/>
    <property type="match status" value="1"/>
</dbReference>
<keyword evidence="4 7" id="KW-0371">Homeobox</keyword>
<evidence type="ECO:0000256" key="7">
    <source>
        <dbReference type="PROSITE-ProRule" id="PRU00108"/>
    </source>
</evidence>
<dbReference type="InterPro" id="IPR013847">
    <property type="entry name" value="POU"/>
</dbReference>
<evidence type="ECO:0000256" key="8">
    <source>
        <dbReference type="RuleBase" id="RU000682"/>
    </source>
</evidence>
<dbReference type="SMART" id="SM00352">
    <property type="entry name" value="POU"/>
    <property type="match status" value="1"/>
</dbReference>
<dbReference type="PANTHER" id="PTHR11636">
    <property type="entry name" value="POU DOMAIN"/>
    <property type="match status" value="1"/>
</dbReference>
<dbReference type="FunCoup" id="A0A6P7JAT8">
    <property type="interactions" value="43"/>
</dbReference>
<comment type="similarity">
    <text evidence="9">Belongs to the POU transcription factor family.</text>
</comment>
<dbReference type="SUPFAM" id="SSF46689">
    <property type="entry name" value="Homeodomain-like"/>
    <property type="match status" value="1"/>
</dbReference>
<dbReference type="PANTHER" id="PTHR11636:SF128">
    <property type="entry name" value="POU DOMAIN PROTEIN-RELATED"/>
    <property type="match status" value="1"/>
</dbReference>